<dbReference type="EMBL" id="CP006771">
    <property type="protein sequence ID" value="AGX89268.1"/>
    <property type="molecule type" value="Genomic_DNA"/>
</dbReference>
<protein>
    <submittedName>
        <fullName evidence="1">Uncharacterized protein</fullName>
    </submittedName>
</protein>
<name>U5NG73_9MOLU</name>
<dbReference type="Proteomes" id="UP000017119">
    <property type="component" value="Chromosome"/>
</dbReference>
<dbReference type="KEGG" id="mpv:PRV_02700"/>
<sequence length="126" mass="14990">MKEKTQKKLKNGLTISGNAIFEKIKNCDELKEIEEEKLKNGCVYLDCKMMKKFKKFKSLKESFNLFDENESANSGIRKNIWLSLLTGIDSPELELKRENFEFVYNCYKKLFLKRPVWFDRQPTSFI</sequence>
<keyword evidence="2" id="KW-1185">Reference proteome</keyword>
<evidence type="ECO:0000313" key="1">
    <source>
        <dbReference type="EMBL" id="AGX89268.1"/>
    </source>
</evidence>
<evidence type="ECO:0000313" key="2">
    <source>
        <dbReference type="Proteomes" id="UP000017119"/>
    </source>
</evidence>
<gene>
    <name evidence="1" type="ORF">PRV_02700</name>
</gene>
<accession>U5NG73</accession>
<dbReference type="AlphaFoldDB" id="U5NG73"/>
<organism evidence="1 2">
    <name type="scientific">Mycoplasma parvum str. Indiana</name>
    <dbReference type="NCBI Taxonomy" id="1403316"/>
    <lineage>
        <taxon>Bacteria</taxon>
        <taxon>Bacillati</taxon>
        <taxon>Mycoplasmatota</taxon>
        <taxon>Mollicutes</taxon>
        <taxon>Mycoplasmataceae</taxon>
        <taxon>Mycoplasma</taxon>
    </lineage>
</organism>
<dbReference type="HOGENOM" id="CLU_1979085_0_0_14"/>
<dbReference type="PATRIC" id="fig|1403316.3.peg.506"/>
<reference evidence="1 2" key="1">
    <citation type="journal article" date="2013" name="Genome Announc.">
        <title>Genome Sequence of Mycoplasma parvum (Formerly Eperythrozoon parvum), a Diminutive Hemoplasma of the Pig.</title>
        <authorList>
            <person name="do Nascimento N.C."/>
            <person name="Dos Santos A.P."/>
            <person name="Chu Y."/>
            <person name="Guimaraes A.M."/>
            <person name="Pagliaro A."/>
            <person name="Messick J.B."/>
        </authorList>
    </citation>
    <scope>NUCLEOTIDE SEQUENCE [LARGE SCALE GENOMIC DNA]</scope>
    <source>
        <strain evidence="1 2">Indiana</strain>
    </source>
</reference>
<dbReference type="RefSeq" id="WP_022770446.1">
    <property type="nucleotide sequence ID" value="NC_022575.1"/>
</dbReference>
<proteinExistence type="predicted"/>